<comment type="caution">
    <text evidence="1">The sequence shown here is derived from an EMBL/GenBank/DDBJ whole genome shotgun (WGS) entry which is preliminary data.</text>
</comment>
<proteinExistence type="predicted"/>
<gene>
    <name evidence="1" type="ORF">AWC14_00320</name>
</gene>
<sequence>MTVEFYDLAQRLYAAQVGQPVLRVARPLFTLSADSLLVHASRDGDTVSATIATITGPAVTVTGAAAVMAALHAARARFDGETARQLVVPDAATMTVLAGAARALRLDGDRAVAEASAVVGWWLDRTGYPGTGAVINLLAHSRQRYITGGVPGDERAAAYWRRVFGVAEGVAGLGQWAAILASGEPIDSLAPVLEDDHYTYRSAGKRFSDGGDWAVPDSPATAALGLRRRCNAAELWESVLLEDRLWRHRAVHTGTVTGGVVVDHTGTRFTVACERMDSRLREGAQVRGWPNGIDSFDRSWPFVGEITATEAVDGALHLTVSGVRAEARPNAGEWVSLMPAAPNSRRVNSDLYNYRRLLTSKESWITAGKTPGRFSREVPLDVLIAAAETE</sequence>
<dbReference type="EMBL" id="LQPE01000115">
    <property type="protein sequence ID" value="ORW03720.1"/>
    <property type="molecule type" value="Genomic_DNA"/>
</dbReference>
<keyword evidence="2" id="KW-1185">Reference proteome</keyword>
<organism evidence="1 2">
    <name type="scientific">Mycobacterium kyorinense</name>
    <dbReference type="NCBI Taxonomy" id="487514"/>
    <lineage>
        <taxon>Bacteria</taxon>
        <taxon>Bacillati</taxon>
        <taxon>Actinomycetota</taxon>
        <taxon>Actinomycetes</taxon>
        <taxon>Mycobacteriales</taxon>
        <taxon>Mycobacteriaceae</taxon>
        <taxon>Mycobacterium</taxon>
    </lineage>
</organism>
<evidence type="ECO:0000313" key="1">
    <source>
        <dbReference type="EMBL" id="ORW03720.1"/>
    </source>
</evidence>
<reference evidence="1 2" key="1">
    <citation type="submission" date="2016-01" db="EMBL/GenBank/DDBJ databases">
        <title>The new phylogeny of the genus Mycobacterium.</title>
        <authorList>
            <person name="Tarcisio F."/>
            <person name="Conor M."/>
            <person name="Antonella G."/>
            <person name="Elisabetta G."/>
            <person name="Giulia F.S."/>
            <person name="Sara T."/>
            <person name="Anna F."/>
            <person name="Clotilde B."/>
            <person name="Roberto B."/>
            <person name="Veronica D.S."/>
            <person name="Fabio R."/>
            <person name="Monica P."/>
            <person name="Olivier J."/>
            <person name="Enrico T."/>
            <person name="Nicola S."/>
        </authorList>
    </citation>
    <scope>NUCLEOTIDE SEQUENCE [LARGE SCALE GENOMIC DNA]</scope>
    <source>
        <strain evidence="1 2">DSM 45166</strain>
    </source>
</reference>
<dbReference type="AlphaFoldDB" id="A0A1X1XY93"/>
<evidence type="ECO:0000313" key="2">
    <source>
        <dbReference type="Proteomes" id="UP000193487"/>
    </source>
</evidence>
<accession>A0A1X1XY93</accession>
<dbReference type="OrthoDB" id="4453671at2"/>
<dbReference type="Proteomes" id="UP000193487">
    <property type="component" value="Unassembled WGS sequence"/>
</dbReference>
<name>A0A1X1XY93_9MYCO</name>
<protein>
    <submittedName>
        <fullName evidence="1">Uncharacterized protein</fullName>
    </submittedName>
</protein>
<dbReference type="RefSeq" id="WP_084024807.1">
    <property type="nucleotide sequence ID" value="NZ_LQPE01000115.1"/>
</dbReference>